<feature type="non-terminal residue" evidence="1">
    <location>
        <position position="1"/>
    </location>
</feature>
<reference evidence="1 2" key="1">
    <citation type="submission" date="2019-03" db="EMBL/GenBank/DDBJ databases">
        <title>Single cell metagenomics reveals metabolic interactions within the superorganism composed of flagellate Streblomastix strix and complex community of Bacteroidetes bacteria on its surface.</title>
        <authorList>
            <person name="Treitli S.C."/>
            <person name="Kolisko M."/>
            <person name="Husnik F."/>
            <person name="Keeling P."/>
            <person name="Hampl V."/>
        </authorList>
    </citation>
    <scope>NUCLEOTIDE SEQUENCE [LARGE SCALE GENOMIC DNA]</scope>
    <source>
        <strain evidence="1">ST1C</strain>
    </source>
</reference>
<evidence type="ECO:0000313" key="1">
    <source>
        <dbReference type="EMBL" id="KAA6356628.1"/>
    </source>
</evidence>
<sequence>YGKSLYVIQEKLNELCLLIFNLDKGDYLKGDFQYQQYLRRYWTIQILLPITIADAVIEGYNKQLYYQYRDSQLQGRDIYGCGWCDDACRTFEFGLQEVSLGIGGNETALIENKTIMIFDDTNGYDQVKTIELNQKERRYQNLMIMKVLFGDELFAITQQADIQIFKGGVSTLENNNKEWIYIQNGMNVSLQGITLTSDESIFIPAIYISDENTTVKLEEFIIYDITFQSQIPYSTGPRGVVQIDLAVKDIQILNCQYEKITIDSLGGSTLIIQNFTDTPPIIHPLILLLSHPDPDTSINITINSTSFKNIQSSEDISNRGGASIYGEIGDNGSLIIDDTSFASCSYIENDFG</sequence>
<dbReference type="Proteomes" id="UP000324800">
    <property type="component" value="Unassembled WGS sequence"/>
</dbReference>
<evidence type="ECO:0000313" key="2">
    <source>
        <dbReference type="Proteomes" id="UP000324800"/>
    </source>
</evidence>
<proteinExistence type="predicted"/>
<comment type="caution">
    <text evidence="1">The sequence shown here is derived from an EMBL/GenBank/DDBJ whole genome shotgun (WGS) entry which is preliminary data.</text>
</comment>
<dbReference type="AlphaFoldDB" id="A0A5J4TEI8"/>
<dbReference type="EMBL" id="SNRW01032664">
    <property type="protein sequence ID" value="KAA6356628.1"/>
    <property type="molecule type" value="Genomic_DNA"/>
</dbReference>
<accession>A0A5J4TEI8</accession>
<organism evidence="1 2">
    <name type="scientific">Streblomastix strix</name>
    <dbReference type="NCBI Taxonomy" id="222440"/>
    <lineage>
        <taxon>Eukaryota</taxon>
        <taxon>Metamonada</taxon>
        <taxon>Preaxostyla</taxon>
        <taxon>Oxymonadida</taxon>
        <taxon>Streblomastigidae</taxon>
        <taxon>Streblomastix</taxon>
    </lineage>
</organism>
<feature type="non-terminal residue" evidence="1">
    <location>
        <position position="352"/>
    </location>
</feature>
<gene>
    <name evidence="1" type="ORF">EZS28_047845</name>
</gene>
<protein>
    <submittedName>
        <fullName evidence="1">Uncharacterized protein</fullName>
    </submittedName>
</protein>
<name>A0A5J4TEI8_9EUKA</name>